<organism evidence="1 2">
    <name type="scientific">Thermomonospora umbrina</name>
    <dbReference type="NCBI Taxonomy" id="111806"/>
    <lineage>
        <taxon>Bacteria</taxon>
        <taxon>Bacillati</taxon>
        <taxon>Actinomycetota</taxon>
        <taxon>Actinomycetes</taxon>
        <taxon>Streptosporangiales</taxon>
        <taxon>Thermomonosporaceae</taxon>
        <taxon>Thermomonospora</taxon>
    </lineage>
</organism>
<keyword evidence="2" id="KW-1185">Reference proteome</keyword>
<reference evidence="1 2" key="1">
    <citation type="submission" date="2018-08" db="EMBL/GenBank/DDBJ databases">
        <title>Sequencing the genomes of 1000 actinobacteria strains.</title>
        <authorList>
            <person name="Klenk H.-P."/>
        </authorList>
    </citation>
    <scope>NUCLEOTIDE SEQUENCE [LARGE SCALE GENOMIC DNA]</scope>
    <source>
        <strain evidence="1 2">DSM 43927</strain>
    </source>
</reference>
<accession>A0A3D9T6G3</accession>
<name>A0A3D9T6G3_9ACTN</name>
<comment type="caution">
    <text evidence="1">The sequence shown here is derived from an EMBL/GenBank/DDBJ whole genome shotgun (WGS) entry which is preliminary data.</text>
</comment>
<dbReference type="SUPFAM" id="SSF159275">
    <property type="entry name" value="PA1994-like"/>
    <property type="match status" value="1"/>
</dbReference>
<dbReference type="InterPro" id="IPR009467">
    <property type="entry name" value="Glycolipid-bd_prot_put"/>
</dbReference>
<dbReference type="EMBL" id="QTTT01000001">
    <property type="protein sequence ID" value="REE99351.1"/>
    <property type="molecule type" value="Genomic_DNA"/>
</dbReference>
<evidence type="ECO:0000313" key="1">
    <source>
        <dbReference type="EMBL" id="REE99351.1"/>
    </source>
</evidence>
<evidence type="ECO:0000313" key="2">
    <source>
        <dbReference type="Proteomes" id="UP000256661"/>
    </source>
</evidence>
<sequence>MWVKDEGAELAEVEFEGRSLTAAGWAVGGGPLPYRLEYELATADGYVTARLLVRAEGLDPETGPWRRSLELANGPDEVWTVRARATGHLAMPPPGGDASALKGALDCDLGLSPLTNTMPVLRAGLLEGGGPVEHLMAWVSVPELTVTPSPQTYTFVRREGDRSVVNYASEGFTADIVFDADGMVVDYPGIGRTVTAPGNGRTTGT</sequence>
<dbReference type="Pfam" id="PF06475">
    <property type="entry name" value="Glycolipid_bind"/>
    <property type="match status" value="1"/>
</dbReference>
<protein>
    <recommendedName>
        <fullName evidence="3">Glycolipid-binding protein</fullName>
    </recommendedName>
</protein>
<proteinExistence type="predicted"/>
<dbReference type="Proteomes" id="UP000256661">
    <property type="component" value="Unassembled WGS sequence"/>
</dbReference>
<evidence type="ECO:0008006" key="3">
    <source>
        <dbReference type="Google" id="ProtNLM"/>
    </source>
</evidence>
<gene>
    <name evidence="1" type="ORF">DFJ69_4861</name>
</gene>
<dbReference type="AlphaFoldDB" id="A0A3D9T6G3"/>